<keyword evidence="2" id="KW-0732">Signal</keyword>
<keyword evidence="10" id="KW-0812">Transmembrane</keyword>
<gene>
    <name evidence="12" type="ORF">SAMN05216544_1680</name>
</gene>
<dbReference type="AlphaFoldDB" id="A0A1G9Y553"/>
<dbReference type="PANTHER" id="PTHR21581">
    <property type="entry name" value="D-ALANYL-D-ALANINE CARBOXYPEPTIDASE"/>
    <property type="match status" value="1"/>
</dbReference>
<keyword evidence="12" id="KW-0645">Protease</keyword>
<evidence type="ECO:0000313" key="13">
    <source>
        <dbReference type="Proteomes" id="UP000187651"/>
    </source>
</evidence>
<keyword evidence="3" id="KW-0378">Hydrolase</keyword>
<dbReference type="GO" id="GO:0006508">
    <property type="term" value="P:proteolysis"/>
    <property type="evidence" value="ECO:0007669"/>
    <property type="project" value="InterPro"/>
</dbReference>
<keyword evidence="12" id="KW-0121">Carboxypeptidase</keyword>
<dbReference type="InterPro" id="IPR001967">
    <property type="entry name" value="Peptidase_S11_N"/>
</dbReference>
<dbReference type="RefSeq" id="WP_074521754.1">
    <property type="nucleotide sequence ID" value="NZ_FNHZ01000005.1"/>
</dbReference>
<evidence type="ECO:0000256" key="8">
    <source>
        <dbReference type="PIRSR" id="PIRSR618044-2"/>
    </source>
</evidence>
<keyword evidence="13" id="KW-1185">Reference proteome</keyword>
<evidence type="ECO:0000256" key="4">
    <source>
        <dbReference type="ARBA" id="ARBA00022960"/>
    </source>
</evidence>
<name>A0A1G9Y553_9FIRM</name>
<feature type="binding site" evidence="8">
    <location>
        <position position="312"/>
    </location>
    <ligand>
        <name>substrate</name>
    </ligand>
</feature>
<dbReference type="GO" id="GO:0071555">
    <property type="term" value="P:cell wall organization"/>
    <property type="evidence" value="ECO:0007669"/>
    <property type="project" value="UniProtKB-KW"/>
</dbReference>
<keyword evidence="10" id="KW-1133">Transmembrane helix</keyword>
<organism evidence="12 13">
    <name type="scientific">Lachnospira pectinoschiza</name>
    <dbReference type="NCBI Taxonomy" id="28052"/>
    <lineage>
        <taxon>Bacteria</taxon>
        <taxon>Bacillati</taxon>
        <taxon>Bacillota</taxon>
        <taxon>Clostridia</taxon>
        <taxon>Lachnospirales</taxon>
        <taxon>Lachnospiraceae</taxon>
        <taxon>Lachnospira</taxon>
    </lineage>
</organism>
<keyword evidence="4" id="KW-0133">Cell shape</keyword>
<dbReference type="Pfam" id="PF00768">
    <property type="entry name" value="Peptidase_S11"/>
    <property type="match status" value="1"/>
</dbReference>
<keyword evidence="10" id="KW-0472">Membrane</keyword>
<sequence length="375" mass="41188">MDEYNLDDELELAKLSVKKREKVIAAIKRKRARQLRRQKFLLVLILGIITAGITFVAIKGGGSEVRGLESDKGQEELAADENAVEEETKETYPYANISANYVEVTDEDIDSAYGAILDVTNNEIIAGRLADSIIEPASMTKVMTLIIVLENIDDIDNTTYTFDDAILRPLVQDGASRVGYEGGETATIKDLLYGLILTSGADCAEGLAIATAGSTENFVAMMNEKASELGLKNTHFMNTWGISEDGHYTTCQEMAMIMSYVIKNETAREILGTETYTTAGTNRVPEGYYIRSTMWTRMYGTEVTGVQILGGKTGYTDTARNCLVSYASKDGNIYICVTAYGSGRYKPIFDCFNYYGRYLPASATTVDENVSESTS</sequence>
<feature type="active site" description="Proton acceptor" evidence="7">
    <location>
        <position position="141"/>
    </location>
</feature>
<evidence type="ECO:0000256" key="7">
    <source>
        <dbReference type="PIRSR" id="PIRSR618044-1"/>
    </source>
</evidence>
<dbReference type="PANTHER" id="PTHR21581:SF6">
    <property type="entry name" value="TRAFFICKING PROTEIN PARTICLE COMPLEX SUBUNIT 12"/>
    <property type="match status" value="1"/>
</dbReference>
<dbReference type="GO" id="GO:0008360">
    <property type="term" value="P:regulation of cell shape"/>
    <property type="evidence" value="ECO:0007669"/>
    <property type="project" value="UniProtKB-KW"/>
</dbReference>
<evidence type="ECO:0000256" key="2">
    <source>
        <dbReference type="ARBA" id="ARBA00022729"/>
    </source>
</evidence>
<feature type="active site" description="Acyl-ester intermediate" evidence="7">
    <location>
        <position position="138"/>
    </location>
</feature>
<dbReference type="SUPFAM" id="SSF56601">
    <property type="entry name" value="beta-lactamase/transpeptidase-like"/>
    <property type="match status" value="1"/>
</dbReference>
<evidence type="ECO:0000259" key="11">
    <source>
        <dbReference type="Pfam" id="PF00768"/>
    </source>
</evidence>
<evidence type="ECO:0000256" key="5">
    <source>
        <dbReference type="ARBA" id="ARBA00022984"/>
    </source>
</evidence>
<dbReference type="Gene3D" id="3.40.710.10">
    <property type="entry name" value="DD-peptidase/beta-lactamase superfamily"/>
    <property type="match status" value="1"/>
</dbReference>
<dbReference type="EMBL" id="FNHZ01000005">
    <property type="protein sequence ID" value="SDN03816.1"/>
    <property type="molecule type" value="Genomic_DNA"/>
</dbReference>
<reference evidence="13" key="1">
    <citation type="submission" date="2016-10" db="EMBL/GenBank/DDBJ databases">
        <authorList>
            <person name="Varghese N."/>
            <person name="Submissions S."/>
        </authorList>
    </citation>
    <scope>NUCLEOTIDE SEQUENCE [LARGE SCALE GENOMIC DNA]</scope>
    <source>
        <strain evidence="13">M83</strain>
    </source>
</reference>
<evidence type="ECO:0000256" key="1">
    <source>
        <dbReference type="ARBA" id="ARBA00007164"/>
    </source>
</evidence>
<dbReference type="PRINTS" id="PR00725">
    <property type="entry name" value="DADACBPTASE1"/>
</dbReference>
<evidence type="ECO:0000256" key="9">
    <source>
        <dbReference type="RuleBase" id="RU004016"/>
    </source>
</evidence>
<dbReference type="OrthoDB" id="9791132at2"/>
<keyword evidence="6" id="KW-0961">Cell wall biogenesis/degradation</keyword>
<dbReference type="InterPro" id="IPR012338">
    <property type="entry name" value="Beta-lactam/transpept-like"/>
</dbReference>
<dbReference type="Proteomes" id="UP000187651">
    <property type="component" value="Unassembled WGS sequence"/>
</dbReference>
<evidence type="ECO:0000256" key="6">
    <source>
        <dbReference type="ARBA" id="ARBA00023316"/>
    </source>
</evidence>
<dbReference type="GO" id="GO:0009002">
    <property type="term" value="F:serine-type D-Ala-D-Ala carboxypeptidase activity"/>
    <property type="evidence" value="ECO:0007669"/>
    <property type="project" value="InterPro"/>
</dbReference>
<evidence type="ECO:0000256" key="3">
    <source>
        <dbReference type="ARBA" id="ARBA00022801"/>
    </source>
</evidence>
<proteinExistence type="inferred from homology"/>
<feature type="transmembrane region" description="Helical" evidence="10">
    <location>
        <begin position="40"/>
        <end position="58"/>
    </location>
</feature>
<comment type="similarity">
    <text evidence="1 9">Belongs to the peptidase S11 family.</text>
</comment>
<keyword evidence="5" id="KW-0573">Peptidoglycan synthesis</keyword>
<accession>A0A1G9Y553</accession>
<protein>
    <submittedName>
        <fullName evidence="12">D-alanyl-D-alanine carboxypeptidase (Penicillin-binding protein 5/6)</fullName>
    </submittedName>
</protein>
<evidence type="ECO:0000256" key="10">
    <source>
        <dbReference type="SAM" id="Phobius"/>
    </source>
</evidence>
<dbReference type="GO" id="GO:0009252">
    <property type="term" value="P:peptidoglycan biosynthetic process"/>
    <property type="evidence" value="ECO:0007669"/>
    <property type="project" value="UniProtKB-KW"/>
</dbReference>
<evidence type="ECO:0000313" key="12">
    <source>
        <dbReference type="EMBL" id="SDN03816.1"/>
    </source>
</evidence>
<dbReference type="InterPro" id="IPR018044">
    <property type="entry name" value="Peptidase_S11"/>
</dbReference>
<feature type="domain" description="Peptidase S11 D-alanyl-D-alanine carboxypeptidase A N-terminal" evidence="11">
    <location>
        <begin position="104"/>
        <end position="337"/>
    </location>
</feature>
<feature type="active site" evidence="7">
    <location>
        <position position="199"/>
    </location>
</feature>